<evidence type="ECO:0000256" key="1">
    <source>
        <dbReference type="SAM" id="Coils"/>
    </source>
</evidence>
<feature type="coiled-coil region" evidence="1">
    <location>
        <begin position="495"/>
        <end position="550"/>
    </location>
</feature>
<dbReference type="GO" id="GO:0036064">
    <property type="term" value="C:ciliary basal body"/>
    <property type="evidence" value="ECO:0007669"/>
    <property type="project" value="TreeGrafter"/>
</dbReference>
<reference evidence="3" key="1">
    <citation type="submission" date="2020-03" db="EMBL/GenBank/DDBJ databases">
        <title>Intra-Species Differences in Population Size shape Life History and Genome Evolution.</title>
        <authorList>
            <person name="Willemsen D."/>
            <person name="Cui R."/>
            <person name="Valenzano D.R."/>
        </authorList>
    </citation>
    <scope>NUCLEOTIDE SEQUENCE</scope>
    <source>
        <strain evidence="3">GRZ</strain>
        <tissue evidence="3">Whole</tissue>
    </source>
</reference>
<accession>A0A9D3BMQ6</accession>
<gene>
    <name evidence="3" type="primary">ofd1</name>
    <name evidence="3" type="ORF">G4P62_013653</name>
</gene>
<feature type="compositionally biased region" description="Polar residues" evidence="2">
    <location>
        <begin position="678"/>
        <end position="690"/>
    </location>
</feature>
<feature type="coiled-coil region" evidence="1">
    <location>
        <begin position="252"/>
        <end position="311"/>
    </location>
</feature>
<evidence type="ECO:0000313" key="3">
    <source>
        <dbReference type="EMBL" id="KAF7215737.1"/>
    </source>
</evidence>
<dbReference type="EMBL" id="JAAVVJ010000009">
    <property type="protein sequence ID" value="KAF7215737.1"/>
    <property type="molecule type" value="Genomic_DNA"/>
</dbReference>
<feature type="compositionally biased region" description="Low complexity" evidence="2">
    <location>
        <begin position="808"/>
        <end position="822"/>
    </location>
</feature>
<dbReference type="GO" id="GO:0005576">
    <property type="term" value="C:extracellular region"/>
    <property type="evidence" value="ECO:0007669"/>
    <property type="project" value="GOC"/>
</dbReference>
<protein>
    <submittedName>
        <fullName evidence="3">Transcript variant X1</fullName>
    </submittedName>
</protein>
<feature type="coiled-coil region" evidence="1">
    <location>
        <begin position="605"/>
        <end position="632"/>
    </location>
</feature>
<sequence>MSSSKEDGLSPEELRKRLYQTFKNRGVLDTLKVQLRNQLIQELKCSQEPAPRPVPDTDEPLLLLACNSIVSNHLVASGYEYTLSVFYPECGLSKDKILKRDGLLQILKIHPASPHYSSMVNNVTCSTGFLFSLLKHLTNDYHPSLCHDVETQTTSLSSYGESLVEKMKMIDKEYESVSFSDDRIFPFQSKLAAYRKETEAQMEAEMNTKLQHFKEVEIAKVRMEEKSKFHKEFDRLKQELERNYEMKTTVLMEREKNAIDRLQKQQEIEEKNIYLQRQAVLKDIESVHNRENELRRRMEAFEQTCQTQAEKVQTTEELLRRRELAVKTMEDTYDQKLKNELARYQLELKEEFIKRTESLTESENRNKEEAARIQKESAVINATLAEHDKARSELKRRQMELETAEQQISLLTQQNNVLKERLESTGDYLSLKRERAELQGQVELLKQQLEGAQEESRQLRAEIIRPSEAQLALQKELQRLQNARRVDEEDFNNQKQLLQMQLQSEVDRCAQLKAQLLEGEERSQWMTKYIDDVKAQLRQTQQALENEVLRHPKPLLVDRSVLLPHNTRVDRAQPRTGVGSDDVCEAGGPSRGYLPPQVDSPDSDLAEAKARIQELQKEADRVEEAYRSNQQRAAYSTVSQMLPPKPVSLQHWCHSQSPGFPLRKQDSHVLPTHKPKSSLKTVSPQRVQTPSLVSHDAKRLFPPAHLGVTVSEDNALPLKTAFTDLMPHLLAESVLPRDEGSSSRKLREENSEEEIVSPVVFPPPLSDRLLSGAPLCKAGVTGDFPADLSPPHSPQLKSTAREQPRFAPISLSPPSSESSPQPEKINVEDLTGTDSEPGHIPKLLLDTAVPLPEEAPDGPSSPHPQDLPGDPADAHGQAGDAFPEVPQASGHSARTEEEEDGEQKWERERKEREERRQREREEAKERELRELEQLEMLSQQEEQLEGEEETKVKKEEEEQEEESKGENPMEKYMMVLRAEQKQSPVRQESGQTSPEEKSLSEQIEQSVAACSLKDDEDDFW</sequence>
<dbReference type="PROSITE" id="PS50896">
    <property type="entry name" value="LISH"/>
    <property type="match status" value="1"/>
</dbReference>
<evidence type="ECO:0000313" key="4">
    <source>
        <dbReference type="Proteomes" id="UP000822369"/>
    </source>
</evidence>
<proteinExistence type="predicted"/>
<feature type="region of interest" description="Disordered" evidence="2">
    <location>
        <begin position="733"/>
        <end position="763"/>
    </location>
</feature>
<feature type="region of interest" description="Disordered" evidence="2">
    <location>
        <begin position="784"/>
        <end position="1020"/>
    </location>
</feature>
<evidence type="ECO:0000256" key="2">
    <source>
        <dbReference type="SAM" id="MobiDB-lite"/>
    </source>
</evidence>
<feature type="compositionally biased region" description="Basic and acidic residues" evidence="2">
    <location>
        <begin position="949"/>
        <end position="969"/>
    </location>
</feature>
<organism evidence="3 4">
    <name type="scientific">Nothobranchius furzeri</name>
    <name type="common">Turquoise killifish</name>
    <dbReference type="NCBI Taxonomy" id="105023"/>
    <lineage>
        <taxon>Eukaryota</taxon>
        <taxon>Metazoa</taxon>
        <taxon>Chordata</taxon>
        <taxon>Craniata</taxon>
        <taxon>Vertebrata</taxon>
        <taxon>Euteleostomi</taxon>
        <taxon>Actinopterygii</taxon>
        <taxon>Neopterygii</taxon>
        <taxon>Teleostei</taxon>
        <taxon>Neoteleostei</taxon>
        <taxon>Acanthomorphata</taxon>
        <taxon>Ovalentaria</taxon>
        <taxon>Atherinomorphae</taxon>
        <taxon>Cyprinodontiformes</taxon>
        <taxon>Nothobranchiidae</taxon>
        <taxon>Nothobranchius</taxon>
    </lineage>
</organism>
<keyword evidence="1" id="KW-0175">Coiled coil</keyword>
<dbReference type="InterPro" id="IPR055289">
    <property type="entry name" value="OFD1"/>
</dbReference>
<dbReference type="Pfam" id="PF16045">
    <property type="entry name" value="LisH_2"/>
    <property type="match status" value="1"/>
</dbReference>
<name>A0A9D3BMQ6_NOTFU</name>
<dbReference type="GO" id="GO:0060287">
    <property type="term" value="P:epithelial cilium movement involved in determination of left/right asymmetry"/>
    <property type="evidence" value="ECO:0007669"/>
    <property type="project" value="TreeGrafter"/>
</dbReference>
<dbReference type="AlphaFoldDB" id="A0A9D3BMQ6"/>
<dbReference type="PANTHER" id="PTHR39063">
    <property type="entry name" value="ORAL-FACIAL-DIGITAL SYNDROME 1 PROTEIN HOMOLOG"/>
    <property type="match status" value="1"/>
</dbReference>
<feature type="coiled-coil region" evidence="1">
    <location>
        <begin position="384"/>
        <end position="462"/>
    </location>
</feature>
<feature type="region of interest" description="Disordered" evidence="2">
    <location>
        <begin position="668"/>
        <end position="690"/>
    </location>
</feature>
<dbReference type="GO" id="GO:0005813">
    <property type="term" value="C:centrosome"/>
    <property type="evidence" value="ECO:0007669"/>
    <property type="project" value="TreeGrafter"/>
</dbReference>
<feature type="compositionally biased region" description="Basic and acidic residues" evidence="2">
    <location>
        <begin position="902"/>
        <end position="932"/>
    </location>
</feature>
<dbReference type="PANTHER" id="PTHR39063:SF1">
    <property type="entry name" value="OFD1 CENTRIOLE AND CENTRIOLAR SATELLITE PROTEIN"/>
    <property type="match status" value="1"/>
</dbReference>
<comment type="caution">
    <text evidence="3">The sequence shown here is derived from an EMBL/GenBank/DDBJ whole genome shotgun (WGS) entry which is preliminary data.</text>
</comment>
<dbReference type="Proteomes" id="UP000822369">
    <property type="component" value="Chromosome 9"/>
</dbReference>
<feature type="compositionally biased region" description="Basic and acidic residues" evidence="2">
    <location>
        <begin position="735"/>
        <end position="749"/>
    </location>
</feature>
<dbReference type="InterPro" id="IPR006594">
    <property type="entry name" value="LisH"/>
</dbReference>
<feature type="compositionally biased region" description="Polar residues" evidence="2">
    <location>
        <begin position="981"/>
        <end position="993"/>
    </location>
</feature>